<dbReference type="OrthoDB" id="265717at2759"/>
<name>A0A218Z0W3_9HELO</name>
<dbReference type="InParanoid" id="A0A218Z0W3"/>
<feature type="signal peptide" evidence="2">
    <location>
        <begin position="1"/>
        <end position="24"/>
    </location>
</feature>
<gene>
    <name evidence="3" type="ORF">B2J93_3365</name>
</gene>
<reference evidence="3 4" key="1">
    <citation type="submission" date="2017-04" db="EMBL/GenBank/DDBJ databases">
        <title>Draft genome sequence of Marssonina coronaria NL1: causal agent of apple blotch.</title>
        <authorList>
            <person name="Cheng Q."/>
        </authorList>
    </citation>
    <scope>NUCLEOTIDE SEQUENCE [LARGE SCALE GENOMIC DNA]</scope>
    <source>
        <strain evidence="3 4">NL1</strain>
    </source>
</reference>
<keyword evidence="4" id="KW-1185">Reference proteome</keyword>
<keyword evidence="2" id="KW-0732">Signal</keyword>
<dbReference type="PANTHER" id="PTHR40257">
    <property type="match status" value="1"/>
</dbReference>
<evidence type="ECO:0000313" key="3">
    <source>
        <dbReference type="EMBL" id="OWP00905.1"/>
    </source>
</evidence>
<feature type="chain" id="PRO_5012058415" evidence="2">
    <location>
        <begin position="25"/>
        <end position="273"/>
    </location>
</feature>
<evidence type="ECO:0000256" key="2">
    <source>
        <dbReference type="SAM" id="SignalP"/>
    </source>
</evidence>
<feature type="region of interest" description="Disordered" evidence="1">
    <location>
        <begin position="104"/>
        <end position="125"/>
    </location>
</feature>
<sequence>MPICTIHLLSLSVSLPSFFAILSSTPLQPLTIARVLRWIILPTSLSTSPLLARNIHWDILLILPSPVPLPQPLQAAIQHHWSIQAGVPARLLKHYDAKNQRLLTPEKGDVPPLTGSLEKGPLMSESSQGLELSPELLRWIEGAPEGRDAVSMLNLLSFLPGKKEEYFKYGQAFADGAGSRRGGNAKIVGSVIHPERSAGEESVVSGNERDTEPWDEVALAHYPSLWHFADMLASADYQAANQRWRVGSLRDTLILCTSEVALLDWREKGGVKL</sequence>
<accession>A0A218Z0W3</accession>
<comment type="caution">
    <text evidence="3">The sequence shown here is derived from an EMBL/GenBank/DDBJ whole genome shotgun (WGS) entry which is preliminary data.</text>
</comment>
<dbReference type="EMBL" id="MZNU01000299">
    <property type="protein sequence ID" value="OWP00905.1"/>
    <property type="molecule type" value="Genomic_DNA"/>
</dbReference>
<dbReference type="Gene3D" id="3.30.70.100">
    <property type="match status" value="1"/>
</dbReference>
<evidence type="ECO:0000256" key="1">
    <source>
        <dbReference type="SAM" id="MobiDB-lite"/>
    </source>
</evidence>
<organism evidence="3 4">
    <name type="scientific">Diplocarpon coronariae</name>
    <dbReference type="NCBI Taxonomy" id="2795749"/>
    <lineage>
        <taxon>Eukaryota</taxon>
        <taxon>Fungi</taxon>
        <taxon>Dikarya</taxon>
        <taxon>Ascomycota</taxon>
        <taxon>Pezizomycotina</taxon>
        <taxon>Leotiomycetes</taxon>
        <taxon>Helotiales</taxon>
        <taxon>Drepanopezizaceae</taxon>
        <taxon>Diplocarpon</taxon>
    </lineage>
</organism>
<dbReference type="PANTHER" id="PTHR40257:SF1">
    <property type="entry name" value="DUF1330 DOMAIN-CONTAINING PROTEIN"/>
    <property type="match status" value="1"/>
</dbReference>
<dbReference type="AlphaFoldDB" id="A0A218Z0W3"/>
<proteinExistence type="predicted"/>
<evidence type="ECO:0000313" key="4">
    <source>
        <dbReference type="Proteomes" id="UP000242519"/>
    </source>
</evidence>
<dbReference type="Proteomes" id="UP000242519">
    <property type="component" value="Unassembled WGS sequence"/>
</dbReference>
<protein>
    <submittedName>
        <fullName evidence="3">Uncharacterized protein</fullName>
    </submittedName>
</protein>